<dbReference type="EMBL" id="JACMSC010000001">
    <property type="protein sequence ID" value="KAG6538699.1"/>
    <property type="molecule type" value="Genomic_DNA"/>
</dbReference>
<keyword evidence="2" id="KW-1185">Reference proteome</keyword>
<sequence>MGTRFLLQSLLRLQQDTRNVHRERKVVTSDGFLGAKWQVLSRTSHSACLSEPPVHHSNQCTCLTISHAWLPHHFVRREEKLMKNRRTN</sequence>
<evidence type="ECO:0000313" key="1">
    <source>
        <dbReference type="EMBL" id="KAG6538699.1"/>
    </source>
</evidence>
<comment type="caution">
    <text evidence="1">The sequence shown here is derived from an EMBL/GenBank/DDBJ whole genome shotgun (WGS) entry which is preliminary data.</text>
</comment>
<accession>A0A8J5IQ13</accession>
<organism evidence="1 2">
    <name type="scientific">Zingiber officinale</name>
    <name type="common">Ginger</name>
    <name type="synonym">Amomum zingiber</name>
    <dbReference type="NCBI Taxonomy" id="94328"/>
    <lineage>
        <taxon>Eukaryota</taxon>
        <taxon>Viridiplantae</taxon>
        <taxon>Streptophyta</taxon>
        <taxon>Embryophyta</taxon>
        <taxon>Tracheophyta</taxon>
        <taxon>Spermatophyta</taxon>
        <taxon>Magnoliopsida</taxon>
        <taxon>Liliopsida</taxon>
        <taxon>Zingiberales</taxon>
        <taxon>Zingiberaceae</taxon>
        <taxon>Zingiber</taxon>
    </lineage>
</organism>
<evidence type="ECO:0000313" key="2">
    <source>
        <dbReference type="Proteomes" id="UP000734854"/>
    </source>
</evidence>
<gene>
    <name evidence="1" type="ORF">ZIOFF_003827</name>
</gene>
<dbReference type="AlphaFoldDB" id="A0A8J5IQ13"/>
<dbReference type="Proteomes" id="UP000734854">
    <property type="component" value="Unassembled WGS sequence"/>
</dbReference>
<proteinExistence type="predicted"/>
<protein>
    <submittedName>
        <fullName evidence="1">Uncharacterized protein</fullName>
    </submittedName>
</protein>
<name>A0A8J5IQ13_ZINOF</name>
<reference evidence="1 2" key="1">
    <citation type="submission" date="2020-08" db="EMBL/GenBank/DDBJ databases">
        <title>Plant Genome Project.</title>
        <authorList>
            <person name="Zhang R.-G."/>
        </authorList>
    </citation>
    <scope>NUCLEOTIDE SEQUENCE [LARGE SCALE GENOMIC DNA]</scope>
    <source>
        <tissue evidence="1">Rhizome</tissue>
    </source>
</reference>